<sequence length="133" mass="15382">MNDNGNIEGKAKEERNFNLILHTYFTVFNYLIFYFYFDCFGYYYARFGTSHGVITKFAIELSRICKNSLVFNIPILVLLLYCDSKIFAALSNRYGSKAGKAWTFIVIVFLTVILSLYLMGVAIPFLKITMTEK</sequence>
<dbReference type="EMBL" id="PGXC01000071">
    <property type="protein sequence ID" value="PKK88049.1"/>
    <property type="molecule type" value="Genomic_DNA"/>
</dbReference>
<feature type="transmembrane region" description="Helical" evidence="1">
    <location>
        <begin position="64"/>
        <end position="81"/>
    </location>
</feature>
<dbReference type="AlphaFoldDB" id="A0A2N1PI95"/>
<keyword evidence="1" id="KW-1133">Transmembrane helix</keyword>
<evidence type="ECO:0000256" key="1">
    <source>
        <dbReference type="SAM" id="Phobius"/>
    </source>
</evidence>
<keyword evidence="1" id="KW-0812">Transmembrane</keyword>
<proteinExistence type="predicted"/>
<dbReference type="Proteomes" id="UP000233256">
    <property type="component" value="Unassembled WGS sequence"/>
</dbReference>
<feature type="transmembrane region" description="Helical" evidence="1">
    <location>
        <begin position="20"/>
        <end position="44"/>
    </location>
</feature>
<feature type="transmembrane region" description="Helical" evidence="1">
    <location>
        <begin position="101"/>
        <end position="126"/>
    </location>
</feature>
<organism evidence="2 3">
    <name type="scientific">Candidatus Wallbacteria bacterium HGW-Wallbacteria-1</name>
    <dbReference type="NCBI Taxonomy" id="2013854"/>
    <lineage>
        <taxon>Bacteria</taxon>
        <taxon>Candidatus Walliibacteriota</taxon>
    </lineage>
</organism>
<evidence type="ECO:0000313" key="2">
    <source>
        <dbReference type="EMBL" id="PKK88049.1"/>
    </source>
</evidence>
<protein>
    <submittedName>
        <fullName evidence="2">Uncharacterized protein</fullName>
    </submittedName>
</protein>
<gene>
    <name evidence="2" type="ORF">CVV64_20470</name>
</gene>
<name>A0A2N1PI95_9BACT</name>
<evidence type="ECO:0000313" key="3">
    <source>
        <dbReference type="Proteomes" id="UP000233256"/>
    </source>
</evidence>
<keyword evidence="1" id="KW-0472">Membrane</keyword>
<accession>A0A2N1PI95</accession>
<reference evidence="2 3" key="1">
    <citation type="journal article" date="2017" name="ISME J.">
        <title>Potential for microbial H2 and metal transformations associated with novel bacteria and archaea in deep terrestrial subsurface sediments.</title>
        <authorList>
            <person name="Hernsdorf A.W."/>
            <person name="Amano Y."/>
            <person name="Miyakawa K."/>
            <person name="Ise K."/>
            <person name="Suzuki Y."/>
            <person name="Anantharaman K."/>
            <person name="Probst A."/>
            <person name="Burstein D."/>
            <person name="Thomas B.C."/>
            <person name="Banfield J.F."/>
        </authorList>
    </citation>
    <scope>NUCLEOTIDE SEQUENCE [LARGE SCALE GENOMIC DNA]</scope>
    <source>
        <strain evidence="2">HGW-Wallbacteria-1</strain>
    </source>
</reference>
<comment type="caution">
    <text evidence="2">The sequence shown here is derived from an EMBL/GenBank/DDBJ whole genome shotgun (WGS) entry which is preliminary data.</text>
</comment>